<feature type="compositionally biased region" description="Low complexity" evidence="6">
    <location>
        <begin position="660"/>
        <end position="671"/>
    </location>
</feature>
<dbReference type="PANTHER" id="PTHR47067">
    <property type="entry name" value="TPX2 (TARGETING PROTEIN FOR XKLP2) PROTEIN FAMILY-RELATED"/>
    <property type="match status" value="1"/>
</dbReference>
<dbReference type="OrthoDB" id="758458at2759"/>
<evidence type="ECO:0000313" key="8">
    <source>
        <dbReference type="EMBL" id="CAA7405098.1"/>
    </source>
</evidence>
<feature type="compositionally biased region" description="Polar residues" evidence="6">
    <location>
        <begin position="324"/>
        <end position="350"/>
    </location>
</feature>
<evidence type="ECO:0000313" key="9">
    <source>
        <dbReference type="Proteomes" id="UP000663760"/>
    </source>
</evidence>
<dbReference type="EMBL" id="LR746274">
    <property type="protein sequence ID" value="CAA7405098.1"/>
    <property type="molecule type" value="Genomic_DNA"/>
</dbReference>
<dbReference type="InterPro" id="IPR027329">
    <property type="entry name" value="TPX2_C"/>
</dbReference>
<dbReference type="GO" id="GO:0005874">
    <property type="term" value="C:microtubule"/>
    <property type="evidence" value="ECO:0007669"/>
    <property type="project" value="UniProtKB-KW"/>
</dbReference>
<comment type="subcellular location">
    <subcellularLocation>
        <location evidence="1">Cytoplasm</location>
        <location evidence="1">Cytoskeleton</location>
    </subcellularLocation>
</comment>
<evidence type="ECO:0000256" key="5">
    <source>
        <dbReference type="ARBA" id="ARBA00023212"/>
    </source>
</evidence>
<sequence>MDGIAVAGHQPVQVLRPDNMFSSCGVEVWFRSEPEKTGRPKAVRRASKFKSAHPSGSRWRLSTFTPLKGTPTPTKLTSPIRKAARGWRLFSAAAAGGTLIRCFFLDCRWETQLASHRASCCRALLIPATETLIYLSLRQESSFPRLEGSISFGRYVSESLDWGKWSSFRQNRYIEEAEKSSKPGSVAQMKAHFEARFKRIAAMKAAAQAEQASSTLAPGGREEEEAASMDPASVNPQPAQFQIEAAAGAMEPEPEAASSPREQSSPATGRREEGCRMGKDEDQTASREPSPKTLPPDGEIRTKGDGILVVAQSRAMNGDEENQGDSGVSDSAPRRSSQAMKPPLQESSAANREVPASGSKGKKQSRFISSKWPPLFGQAPTASSPSSSTPRNPRKENPSNQSGKRSSKDPVSKYPRIAKETPPPSAARTAPADEKNGESNPNLISPGRSDSPMNLLKTPTRSPTARIAPQSEARRTGTPSQPSSKKVNVVSQSVSTSCWKSSSSVWRRPAQVVCSPFRFRSDERAEKRREASPVTAPQLLHIKFFFTLEKKLDAEKLESQSKAKEIAENELKKLRQGLGFKARPMPGFYRGTEPPKNEIKKVPATRPQSPKLGRRGDDPPEASPRSCFPSLRSASLARKCGSPSLGSGNKKKDKQLELGSSSSRSSPWKEK</sequence>
<evidence type="ECO:0000256" key="3">
    <source>
        <dbReference type="ARBA" id="ARBA00022490"/>
    </source>
</evidence>
<feature type="region of interest" description="Disordered" evidence="6">
    <location>
        <begin position="248"/>
        <end position="490"/>
    </location>
</feature>
<dbReference type="InterPro" id="IPR044216">
    <property type="entry name" value="WDL7"/>
</dbReference>
<reference evidence="8" key="1">
    <citation type="submission" date="2020-02" db="EMBL/GenBank/DDBJ databases">
        <authorList>
            <person name="Scholz U."/>
            <person name="Mascher M."/>
            <person name="Fiebig A."/>
        </authorList>
    </citation>
    <scope>NUCLEOTIDE SEQUENCE</scope>
</reference>
<keyword evidence="5" id="KW-0206">Cytoskeleton</keyword>
<name>A0A7I8L710_SPIIN</name>
<keyword evidence="9" id="KW-1185">Reference proteome</keyword>
<feature type="compositionally biased region" description="Basic and acidic residues" evidence="6">
    <location>
        <begin position="269"/>
        <end position="285"/>
    </location>
</feature>
<dbReference type="AlphaFoldDB" id="A0A7I8L710"/>
<evidence type="ECO:0000256" key="2">
    <source>
        <dbReference type="ARBA" id="ARBA00005885"/>
    </source>
</evidence>
<feature type="compositionally biased region" description="Low complexity" evidence="6">
    <location>
        <begin position="248"/>
        <end position="267"/>
    </location>
</feature>
<evidence type="ECO:0000256" key="6">
    <source>
        <dbReference type="SAM" id="MobiDB-lite"/>
    </source>
</evidence>
<proteinExistence type="inferred from homology"/>
<organism evidence="8 9">
    <name type="scientific">Spirodela intermedia</name>
    <name type="common">Intermediate duckweed</name>
    <dbReference type="NCBI Taxonomy" id="51605"/>
    <lineage>
        <taxon>Eukaryota</taxon>
        <taxon>Viridiplantae</taxon>
        <taxon>Streptophyta</taxon>
        <taxon>Embryophyta</taxon>
        <taxon>Tracheophyta</taxon>
        <taxon>Spermatophyta</taxon>
        <taxon>Magnoliopsida</taxon>
        <taxon>Liliopsida</taxon>
        <taxon>Araceae</taxon>
        <taxon>Lemnoideae</taxon>
        <taxon>Spirodela</taxon>
    </lineage>
</organism>
<protein>
    <recommendedName>
        <fullName evidence="7">TPX2 C-terminal domain-containing protein</fullName>
    </recommendedName>
</protein>
<feature type="domain" description="TPX2 C-terminal" evidence="7">
    <location>
        <begin position="517"/>
        <end position="598"/>
    </location>
</feature>
<dbReference type="Proteomes" id="UP000663760">
    <property type="component" value="Chromosome 11"/>
</dbReference>
<dbReference type="PANTHER" id="PTHR47067:SF7">
    <property type="entry name" value="TPX2 (TARGETING PROTEIN FOR XKLP2) PROTEIN FAMILY"/>
    <property type="match status" value="1"/>
</dbReference>
<evidence type="ECO:0000256" key="4">
    <source>
        <dbReference type="ARBA" id="ARBA00022701"/>
    </source>
</evidence>
<feature type="compositionally biased region" description="Low complexity" evidence="6">
    <location>
        <begin position="479"/>
        <end position="490"/>
    </location>
</feature>
<keyword evidence="3" id="KW-0963">Cytoplasm</keyword>
<comment type="similarity">
    <text evidence="2">Belongs to the TPX2 family.</text>
</comment>
<feature type="region of interest" description="Disordered" evidence="6">
    <location>
        <begin position="211"/>
        <end position="235"/>
    </location>
</feature>
<evidence type="ECO:0000259" key="7">
    <source>
        <dbReference type="Pfam" id="PF06886"/>
    </source>
</evidence>
<dbReference type="Pfam" id="PF06886">
    <property type="entry name" value="TPX2"/>
    <property type="match status" value="1"/>
</dbReference>
<feature type="region of interest" description="Disordered" evidence="6">
    <location>
        <begin position="568"/>
        <end position="671"/>
    </location>
</feature>
<feature type="compositionally biased region" description="Low complexity" evidence="6">
    <location>
        <begin position="379"/>
        <end position="390"/>
    </location>
</feature>
<accession>A0A7I8L710</accession>
<keyword evidence="4" id="KW-0493">Microtubule</keyword>
<gene>
    <name evidence="8" type="ORF">SI8410_11015776</name>
</gene>
<evidence type="ECO:0000256" key="1">
    <source>
        <dbReference type="ARBA" id="ARBA00004245"/>
    </source>
</evidence>